<dbReference type="OrthoDB" id="9801478at2"/>
<gene>
    <name evidence="2" type="ORF">BXY39_2289</name>
</gene>
<reference evidence="2 3" key="1">
    <citation type="submission" date="2018-10" db="EMBL/GenBank/DDBJ databases">
        <title>Genomic Encyclopedia of Archaeal and Bacterial Type Strains, Phase II (KMG-II): from individual species to whole genera.</title>
        <authorList>
            <person name="Goeker M."/>
        </authorList>
    </citation>
    <scope>NUCLEOTIDE SEQUENCE [LARGE SCALE GENOMIC DNA]</scope>
    <source>
        <strain evidence="2 3">DSM 25217</strain>
    </source>
</reference>
<evidence type="ECO:0000256" key="1">
    <source>
        <dbReference type="SAM" id="MobiDB-lite"/>
    </source>
</evidence>
<dbReference type="InParanoid" id="A0A3M0CWK1"/>
<evidence type="ECO:0000313" key="2">
    <source>
        <dbReference type="EMBL" id="RMB08193.1"/>
    </source>
</evidence>
<feature type="region of interest" description="Disordered" evidence="1">
    <location>
        <begin position="139"/>
        <end position="170"/>
    </location>
</feature>
<organism evidence="2 3">
    <name type="scientific">Eilatimonas milleporae</name>
    <dbReference type="NCBI Taxonomy" id="911205"/>
    <lineage>
        <taxon>Bacteria</taxon>
        <taxon>Pseudomonadati</taxon>
        <taxon>Pseudomonadota</taxon>
        <taxon>Alphaproteobacteria</taxon>
        <taxon>Kordiimonadales</taxon>
        <taxon>Kordiimonadaceae</taxon>
        <taxon>Eilatimonas</taxon>
    </lineage>
</organism>
<dbReference type="EMBL" id="REFR01000011">
    <property type="protein sequence ID" value="RMB08193.1"/>
    <property type="molecule type" value="Genomic_DNA"/>
</dbReference>
<name>A0A3M0CWK1_9PROT</name>
<evidence type="ECO:0000313" key="3">
    <source>
        <dbReference type="Proteomes" id="UP000271227"/>
    </source>
</evidence>
<sequence>MVRLAVSVEGLTEERFVELVLYDHLLGLGIHVTPISIGGNVSIPRICHNIEKLIHGFDFVTTFYDFYGFKNKDQGETKHGLEAKIRNALPERLRGKFFPYIQMYEFEGLLFSCPAIMSTILQDEEVEAWAGGVLRQFGGNPEDINDSPQTAPSKRLERQTSYRKTTHGPDITKQIGLDKIRSTCSGFNDWLSKIECLNDNNGNR</sequence>
<dbReference type="InterPro" id="IPR025455">
    <property type="entry name" value="DUF4276"/>
</dbReference>
<dbReference type="Proteomes" id="UP000271227">
    <property type="component" value="Unassembled WGS sequence"/>
</dbReference>
<keyword evidence="3" id="KW-1185">Reference proteome</keyword>
<comment type="caution">
    <text evidence="2">The sequence shown here is derived from an EMBL/GenBank/DDBJ whole genome shotgun (WGS) entry which is preliminary data.</text>
</comment>
<dbReference type="AlphaFoldDB" id="A0A3M0CWK1"/>
<proteinExistence type="predicted"/>
<dbReference type="Pfam" id="PF14103">
    <property type="entry name" value="DUF4276"/>
    <property type="match status" value="1"/>
</dbReference>
<protein>
    <submittedName>
        <fullName evidence="2">Uncharacterized protein DUF4276</fullName>
    </submittedName>
</protein>
<accession>A0A3M0CWK1</accession>
<dbReference type="RefSeq" id="WP_121938928.1">
    <property type="nucleotide sequence ID" value="NZ_REFR01000011.1"/>
</dbReference>